<dbReference type="InterPro" id="IPR011611">
    <property type="entry name" value="PfkB_dom"/>
</dbReference>
<evidence type="ECO:0000259" key="1">
    <source>
        <dbReference type="Pfam" id="PF00294"/>
    </source>
</evidence>
<dbReference type="PANTHER" id="PTHR47098">
    <property type="entry name" value="PROTEIN MAK32"/>
    <property type="match status" value="1"/>
</dbReference>
<feature type="domain" description="Carbohydrate kinase PfkB" evidence="1">
    <location>
        <begin position="319"/>
        <end position="366"/>
    </location>
</feature>
<dbReference type="Proteomes" id="UP001629113">
    <property type="component" value="Unassembled WGS sequence"/>
</dbReference>
<sequence>MAGEEGIPPSQELDFCTLGMFIIDEIHYQPPTPSVHDIVGGAGAYAALGARLLSPPPLSKTVSWIVDAGSDFPESISSQLRSWETSCLIRTDPSRLTTRGWNSFDENQDRAFAYTSPKLRLTPEDLRGPLLAAKSYHLICSPTRCREIVQKLLRRRAALHLPRPILVWEPVPDLCIPSELLNLTNTLPWINVCSPNHSELAALMGDSAIDEKTGEVDKSMVERACEQLLESMPLNQNFSLVVRAGAQGCYIAQNGGIVKKAKKKRTHRLNALSPTMNTADLTSLFAGLLNDKGDYEFERRDEEEVNPGIDEWVPAYHTDASKVVDPTGGGNGFLGGLTVALARGKGLEEAAVWGSVAASLAIEQVGMPVLGSNEDGKETWNGILIDARIDELFKRI</sequence>
<proteinExistence type="predicted"/>
<evidence type="ECO:0000313" key="3">
    <source>
        <dbReference type="Proteomes" id="UP001629113"/>
    </source>
</evidence>
<dbReference type="SUPFAM" id="SSF53613">
    <property type="entry name" value="Ribokinase-like"/>
    <property type="match status" value="1"/>
</dbReference>
<protein>
    <recommendedName>
        <fullName evidence="1">Carbohydrate kinase PfkB domain-containing protein</fullName>
    </recommendedName>
</protein>
<dbReference type="EMBL" id="JBFCZG010000009">
    <property type="protein sequence ID" value="KAL3418318.1"/>
    <property type="molecule type" value="Genomic_DNA"/>
</dbReference>
<name>A0ABR4P4T8_9HELO</name>
<comment type="caution">
    <text evidence="2">The sequence shown here is derived from an EMBL/GenBank/DDBJ whole genome shotgun (WGS) entry which is preliminary data.</text>
</comment>
<gene>
    <name evidence="2" type="ORF">PVAG01_10034</name>
</gene>
<dbReference type="Pfam" id="PF00294">
    <property type="entry name" value="PfkB"/>
    <property type="match status" value="1"/>
</dbReference>
<reference evidence="2 3" key="1">
    <citation type="submission" date="2024-06" db="EMBL/GenBank/DDBJ databases">
        <title>Complete genome of Phlyctema vagabunda strain 19-DSS-EL-015.</title>
        <authorList>
            <person name="Fiorenzani C."/>
        </authorList>
    </citation>
    <scope>NUCLEOTIDE SEQUENCE [LARGE SCALE GENOMIC DNA]</scope>
    <source>
        <strain evidence="2 3">19-DSS-EL-015</strain>
    </source>
</reference>
<dbReference type="PANTHER" id="PTHR47098:SF2">
    <property type="entry name" value="PROTEIN MAK32"/>
    <property type="match status" value="1"/>
</dbReference>
<evidence type="ECO:0000313" key="2">
    <source>
        <dbReference type="EMBL" id="KAL3418318.1"/>
    </source>
</evidence>
<accession>A0ABR4P4T8</accession>
<keyword evidence="3" id="KW-1185">Reference proteome</keyword>
<organism evidence="2 3">
    <name type="scientific">Phlyctema vagabunda</name>
    <dbReference type="NCBI Taxonomy" id="108571"/>
    <lineage>
        <taxon>Eukaryota</taxon>
        <taxon>Fungi</taxon>
        <taxon>Dikarya</taxon>
        <taxon>Ascomycota</taxon>
        <taxon>Pezizomycotina</taxon>
        <taxon>Leotiomycetes</taxon>
        <taxon>Helotiales</taxon>
        <taxon>Dermateaceae</taxon>
        <taxon>Phlyctema</taxon>
    </lineage>
</organism>
<dbReference type="InterPro" id="IPR029056">
    <property type="entry name" value="Ribokinase-like"/>
</dbReference>
<dbReference type="Gene3D" id="3.40.1190.20">
    <property type="match status" value="1"/>
</dbReference>